<dbReference type="EMBL" id="PDCJ01000001">
    <property type="protein sequence ID" value="PEG31234.1"/>
    <property type="molecule type" value="Genomic_DNA"/>
</dbReference>
<comment type="caution">
    <text evidence="1">The sequence shown here is derived from an EMBL/GenBank/DDBJ whole genome shotgun (WGS) entry which is preliminary data.</text>
</comment>
<dbReference type="AlphaFoldDB" id="A0A2A7MHP7"/>
<dbReference type="InterPro" id="IPR032466">
    <property type="entry name" value="Metal_Hydrolase"/>
</dbReference>
<proteinExistence type="predicted"/>
<evidence type="ECO:0000313" key="1">
    <source>
        <dbReference type="EMBL" id="PEG31234.1"/>
    </source>
</evidence>
<keyword evidence="2" id="KW-1185">Reference proteome</keyword>
<dbReference type="Proteomes" id="UP000220840">
    <property type="component" value="Unassembled WGS sequence"/>
</dbReference>
<gene>
    <name evidence="1" type="ORF">CQ394_05780</name>
</gene>
<dbReference type="RefSeq" id="WP_058295391.1">
    <property type="nucleotide sequence ID" value="NZ_CAMRXB010000055.1"/>
</dbReference>
<name>A0A2A7MHP7_9CLOT</name>
<dbReference type="Gene3D" id="3.20.20.140">
    <property type="entry name" value="Metal-dependent hydrolases"/>
    <property type="match status" value="1"/>
</dbReference>
<dbReference type="SUPFAM" id="SSF51556">
    <property type="entry name" value="Metallo-dependent hydrolases"/>
    <property type="match status" value="1"/>
</dbReference>
<reference evidence="1 2" key="1">
    <citation type="submission" date="2017-10" db="EMBL/GenBank/DDBJ databases">
        <title>Effective Description of Clostridium neonatale sp. nov. linked to necrotizing enterocolitis in neonates and a clarification of species assignable to the genus Clostridium (Prazmowski 1880) emend. Lawson and Rainey 2016.</title>
        <authorList>
            <person name="Bernard K."/>
            <person name="Burdz T."/>
            <person name="Wiebe D."/>
            <person name="Balcewich B."/>
            <person name="Alfa M."/>
            <person name="Bernier A.-M."/>
        </authorList>
    </citation>
    <scope>NUCLEOTIDE SEQUENCE [LARGE SCALE GENOMIC DNA]</scope>
    <source>
        <strain evidence="1 2">LCDC99A005</strain>
    </source>
</reference>
<accession>A0A2A7MHP7</accession>
<protein>
    <submittedName>
        <fullName evidence="1">Uncharacterized protein</fullName>
    </submittedName>
</protein>
<evidence type="ECO:0000313" key="2">
    <source>
        <dbReference type="Proteomes" id="UP000220840"/>
    </source>
</evidence>
<sequence length="80" mass="9188">MSAISYIEEIGHLTTASHTCSFGLANNAYAFNLKEDFKKSKLNFIAFPTENIYLQRRHDTYPKIRGLTSVNSYLKKNLEL</sequence>
<dbReference type="OrthoDB" id="9815027at2"/>
<organism evidence="1 2">
    <name type="scientific">Clostridium neonatale</name>
    <dbReference type="NCBI Taxonomy" id="137838"/>
    <lineage>
        <taxon>Bacteria</taxon>
        <taxon>Bacillati</taxon>
        <taxon>Bacillota</taxon>
        <taxon>Clostridia</taxon>
        <taxon>Eubacteriales</taxon>
        <taxon>Clostridiaceae</taxon>
        <taxon>Clostridium</taxon>
    </lineage>
</organism>
<dbReference type="STRING" id="137838.GCA_001458595_02625"/>